<proteinExistence type="predicted"/>
<organism evidence="1 2">
    <name type="scientific">Cellulophaga tyrosinoxydans</name>
    <dbReference type="NCBI Taxonomy" id="504486"/>
    <lineage>
        <taxon>Bacteria</taxon>
        <taxon>Pseudomonadati</taxon>
        <taxon>Bacteroidota</taxon>
        <taxon>Flavobacteriia</taxon>
        <taxon>Flavobacteriales</taxon>
        <taxon>Flavobacteriaceae</taxon>
        <taxon>Cellulophaga</taxon>
    </lineage>
</organism>
<reference evidence="1 2" key="1">
    <citation type="submission" date="2017-04" db="EMBL/GenBank/DDBJ databases">
        <authorList>
            <person name="Afonso C.L."/>
            <person name="Miller P.J."/>
            <person name="Scott M.A."/>
            <person name="Spackman E."/>
            <person name="Goraichik I."/>
            <person name="Dimitrov K.M."/>
            <person name="Suarez D.L."/>
            <person name="Swayne D.E."/>
        </authorList>
    </citation>
    <scope>NUCLEOTIDE SEQUENCE [LARGE SCALE GENOMIC DNA]</scope>
    <source>
        <strain evidence="1 2">DSM 21164</strain>
    </source>
</reference>
<dbReference type="AlphaFoldDB" id="A0A1W2BSE5"/>
<evidence type="ECO:0000313" key="1">
    <source>
        <dbReference type="EMBL" id="SMC75532.1"/>
    </source>
</evidence>
<dbReference type="EMBL" id="FWXO01000004">
    <property type="protein sequence ID" value="SMC75532.1"/>
    <property type="molecule type" value="Genomic_DNA"/>
</dbReference>
<accession>A0A1W2BSE5</accession>
<sequence>MKRKLYSYLLGLSTLLLVGFANLNANSTIFSLYHSDSIDCSTSEDSNVNLVNDVYLSAFLNAQNTNHSKGLSVTIVDVLEFEEIKTSDHSNHLKNGNSLHVFQGNDLRCLLEDYQQSVRLTATDNFTFANKIFLKYQVLLI</sequence>
<dbReference type="STRING" id="504486.SAMN05660703_2648"/>
<evidence type="ECO:0000313" key="2">
    <source>
        <dbReference type="Proteomes" id="UP000192360"/>
    </source>
</evidence>
<keyword evidence="2" id="KW-1185">Reference proteome</keyword>
<dbReference type="RefSeq" id="WP_084062017.1">
    <property type="nucleotide sequence ID" value="NZ_FWXO01000004.1"/>
</dbReference>
<gene>
    <name evidence="1" type="ORF">SAMN05660703_2648</name>
</gene>
<protein>
    <submittedName>
        <fullName evidence="1">Uncharacterized protein</fullName>
    </submittedName>
</protein>
<name>A0A1W2BSE5_9FLAO</name>
<dbReference type="Proteomes" id="UP000192360">
    <property type="component" value="Unassembled WGS sequence"/>
</dbReference>